<feature type="domain" description="Helicase ATP-binding" evidence="5">
    <location>
        <begin position="422"/>
        <end position="596"/>
    </location>
</feature>
<dbReference type="InterPro" id="IPR000330">
    <property type="entry name" value="SNF2_N"/>
</dbReference>
<keyword evidence="1" id="KW-0547">Nucleotide-binding</keyword>
<sequence length="1002" mass="110462">MLGKRPFTTPSGDLEVLVKRSKLSESARSVSPNEVTLPRRSIPVIDLTGDDGKPKLRGHVEVPDKEPTFSGGARNPTSNCATQSRSPIQSVDLTDDLTDDELDLNGYLPRDTAPSNATGECNMAITKDGAAYDLAGKHDKLQPQGIHNLTSKSDMPRHERVSAYDTCFGLLCVQAVSSGDVKLPSECTPATLSFEGKVVRIHVEGMSSCAVFTSDALSAFVRDFTVTLTATICGKKAKPIATQSLERKGGIVIPRTCPVRIIIYGIIDEKDAIADALSNGGLFLQHPSEAEFDREVKYINPQYLLPPGEEMPRIEDLKVSRCCVAHGNSAGVRESLGEVERNAILRIFDSACNSEAGLMDTIKPSPRLRTKLKIHQLEALAIMVEKETGVYAHAKFPTLWEPVRSLDGHLQYQHVVTGKWEIGQPPSLRGGVLADEMGMGKTLSTLALICHTLDAIGKLPEPTQRQLPRVTLVVTPKSTIYGWEKQIKTHILPGKIRWLTYHGSKRQELYGNMASYDIVLTTYDTLRFDFINKGPVFEQEWARVVLDEAHKIRNRTSKTFEAVCEVPAKYHWCLTGTPIQNCLDDYGALLTFIGVPPFVTKDAFNTWIARPVRSSDPRGLPKLRKLVAATCLRRTKANHASTLGLTRKTELVELVEMSPNDRQLYEFFKRRSYLIAGFGNAINGLNAGSGRATVPKSANMLVLIGLLRLACNHGEALLSDSPLKAWKNRDANSINWEMLESGVRSCSSCGAEIEDLDTSESTVGEFACGHVICDGCESKAQSSNNLFSCQKCSKSSSKALSPSPSPSQAESKPSFKERYPPSAKVKALLRNLAKAHSAENSEPGTLPQKSVIFSYWTKMLDLIAVALNDKGMKFHRIDGQSSLPQRKEALEKFSSDPACNIMLASIGAAGEGIDLTAASAVHIIEPQWNPMAEAQAVDRVHRIGQRRDITIIRYIVSESIELYVQWIQMEKLRLIKESLSALDQNIENVEEARWKKLLEFLR</sequence>
<evidence type="ECO:0000259" key="6">
    <source>
        <dbReference type="PROSITE" id="PS51194"/>
    </source>
</evidence>
<dbReference type="SMART" id="SM00490">
    <property type="entry name" value="HELICc"/>
    <property type="match status" value="1"/>
</dbReference>
<evidence type="ECO:0000259" key="5">
    <source>
        <dbReference type="PROSITE" id="PS51192"/>
    </source>
</evidence>
<dbReference type="EMBL" id="FJOG01000013">
    <property type="protein sequence ID" value="CZR59392.1"/>
    <property type="molecule type" value="Genomic_DNA"/>
</dbReference>
<dbReference type="InterPro" id="IPR027417">
    <property type="entry name" value="P-loop_NTPase"/>
</dbReference>
<evidence type="ECO:0000256" key="4">
    <source>
        <dbReference type="SAM" id="MobiDB-lite"/>
    </source>
</evidence>
<dbReference type="Gene3D" id="3.40.50.10810">
    <property type="entry name" value="Tandem AAA-ATPase domain"/>
    <property type="match status" value="1"/>
</dbReference>
<dbReference type="PROSITE" id="PS51192">
    <property type="entry name" value="HELICASE_ATP_BIND_1"/>
    <property type="match status" value="1"/>
</dbReference>
<evidence type="ECO:0000256" key="2">
    <source>
        <dbReference type="ARBA" id="ARBA00022801"/>
    </source>
</evidence>
<evidence type="ECO:0000313" key="7">
    <source>
        <dbReference type="EMBL" id="CZR59392.1"/>
    </source>
</evidence>
<dbReference type="InterPro" id="IPR014001">
    <property type="entry name" value="Helicase_ATP-bd"/>
</dbReference>
<dbReference type="InterPro" id="IPR001650">
    <property type="entry name" value="Helicase_C-like"/>
</dbReference>
<gene>
    <name evidence="7" type="ORF">PAC_09284</name>
</gene>
<evidence type="ECO:0000256" key="3">
    <source>
        <dbReference type="ARBA" id="ARBA00022840"/>
    </source>
</evidence>
<dbReference type="CDD" id="cd18793">
    <property type="entry name" value="SF2_C_SNF"/>
    <property type="match status" value="1"/>
</dbReference>
<dbReference type="PROSITE" id="PS51194">
    <property type="entry name" value="HELICASE_CTER"/>
    <property type="match status" value="1"/>
</dbReference>
<protein>
    <submittedName>
        <fullName evidence="7">Related to helicase-like transcription factor protein</fullName>
    </submittedName>
</protein>
<dbReference type="GO" id="GO:0005524">
    <property type="term" value="F:ATP binding"/>
    <property type="evidence" value="ECO:0007669"/>
    <property type="project" value="UniProtKB-KW"/>
</dbReference>
<dbReference type="Gene3D" id="3.40.50.300">
    <property type="entry name" value="P-loop containing nucleotide triphosphate hydrolases"/>
    <property type="match status" value="1"/>
</dbReference>
<organism evidence="7 8">
    <name type="scientific">Phialocephala subalpina</name>
    <dbReference type="NCBI Taxonomy" id="576137"/>
    <lineage>
        <taxon>Eukaryota</taxon>
        <taxon>Fungi</taxon>
        <taxon>Dikarya</taxon>
        <taxon>Ascomycota</taxon>
        <taxon>Pezizomycotina</taxon>
        <taxon>Leotiomycetes</taxon>
        <taxon>Helotiales</taxon>
        <taxon>Mollisiaceae</taxon>
        <taxon>Phialocephala</taxon>
        <taxon>Phialocephala fortinii species complex</taxon>
    </lineage>
</organism>
<dbReference type="PANTHER" id="PTHR45626:SF52">
    <property type="entry name" value="SINGLE-STRANDED DNA-DEPENDENT ATPASE (EUROFUNG)"/>
    <property type="match status" value="1"/>
</dbReference>
<keyword evidence="3" id="KW-0067">ATP-binding</keyword>
<reference evidence="7 8" key="1">
    <citation type="submission" date="2016-03" db="EMBL/GenBank/DDBJ databases">
        <authorList>
            <person name="Ploux O."/>
        </authorList>
    </citation>
    <scope>NUCLEOTIDE SEQUENCE [LARGE SCALE GENOMIC DNA]</scope>
    <source>
        <strain evidence="7 8">UAMH 11012</strain>
    </source>
</reference>
<dbReference type="GO" id="GO:0005634">
    <property type="term" value="C:nucleus"/>
    <property type="evidence" value="ECO:0007669"/>
    <property type="project" value="TreeGrafter"/>
</dbReference>
<dbReference type="AlphaFoldDB" id="A0A1L7X2X3"/>
<feature type="domain" description="Helicase C-terminal" evidence="6">
    <location>
        <begin position="831"/>
        <end position="990"/>
    </location>
</feature>
<feature type="compositionally biased region" description="Polar residues" evidence="4">
    <location>
        <begin position="75"/>
        <end position="90"/>
    </location>
</feature>
<dbReference type="InterPro" id="IPR038718">
    <property type="entry name" value="SNF2-like_sf"/>
</dbReference>
<evidence type="ECO:0000313" key="8">
    <source>
        <dbReference type="Proteomes" id="UP000184330"/>
    </source>
</evidence>
<dbReference type="GO" id="GO:0006281">
    <property type="term" value="P:DNA repair"/>
    <property type="evidence" value="ECO:0007669"/>
    <property type="project" value="TreeGrafter"/>
</dbReference>
<dbReference type="OrthoDB" id="448448at2759"/>
<dbReference type="GO" id="GO:0008094">
    <property type="term" value="F:ATP-dependent activity, acting on DNA"/>
    <property type="evidence" value="ECO:0007669"/>
    <property type="project" value="TreeGrafter"/>
</dbReference>
<dbReference type="SUPFAM" id="SSF52540">
    <property type="entry name" value="P-loop containing nucleoside triphosphate hydrolases"/>
    <property type="match status" value="2"/>
</dbReference>
<dbReference type="Pfam" id="PF00176">
    <property type="entry name" value="SNF2-rel_dom"/>
    <property type="match status" value="1"/>
</dbReference>
<dbReference type="Pfam" id="PF00271">
    <property type="entry name" value="Helicase_C"/>
    <property type="match status" value="1"/>
</dbReference>
<keyword evidence="2" id="KW-0378">Hydrolase</keyword>
<dbReference type="PANTHER" id="PTHR45626">
    <property type="entry name" value="TRANSCRIPTION TERMINATION FACTOR 2-RELATED"/>
    <property type="match status" value="1"/>
</dbReference>
<keyword evidence="8" id="KW-1185">Reference proteome</keyword>
<feature type="compositionally biased region" description="Basic and acidic residues" evidence="4">
    <location>
        <begin position="50"/>
        <end position="67"/>
    </location>
</feature>
<feature type="region of interest" description="Disordered" evidence="4">
    <location>
        <begin position="795"/>
        <end position="820"/>
    </location>
</feature>
<dbReference type="InterPro" id="IPR050628">
    <property type="entry name" value="SNF2_RAD54_helicase_TF"/>
</dbReference>
<dbReference type="CDD" id="cd18008">
    <property type="entry name" value="DEXDc_SHPRH-like"/>
    <property type="match status" value="1"/>
</dbReference>
<dbReference type="Proteomes" id="UP000184330">
    <property type="component" value="Unassembled WGS sequence"/>
</dbReference>
<dbReference type="SMART" id="SM00487">
    <property type="entry name" value="DEXDc"/>
    <property type="match status" value="1"/>
</dbReference>
<accession>A0A1L7X2X3</accession>
<evidence type="ECO:0000256" key="1">
    <source>
        <dbReference type="ARBA" id="ARBA00022741"/>
    </source>
</evidence>
<feature type="compositionally biased region" description="Low complexity" evidence="4">
    <location>
        <begin position="795"/>
        <end position="812"/>
    </location>
</feature>
<name>A0A1L7X2X3_9HELO</name>
<dbReference type="InterPro" id="IPR049730">
    <property type="entry name" value="SNF2/RAD54-like_C"/>
</dbReference>
<proteinExistence type="predicted"/>
<dbReference type="GO" id="GO:0004386">
    <property type="term" value="F:helicase activity"/>
    <property type="evidence" value="ECO:0007669"/>
    <property type="project" value="UniProtKB-KW"/>
</dbReference>
<feature type="region of interest" description="Disordered" evidence="4">
    <location>
        <begin position="48"/>
        <end position="90"/>
    </location>
</feature>
<dbReference type="STRING" id="576137.A0A1L7X2X3"/>
<dbReference type="GO" id="GO:0016787">
    <property type="term" value="F:hydrolase activity"/>
    <property type="evidence" value="ECO:0007669"/>
    <property type="project" value="UniProtKB-KW"/>
</dbReference>
<keyword evidence="7" id="KW-0347">Helicase</keyword>